<evidence type="ECO:0000313" key="4">
    <source>
        <dbReference type="Proteomes" id="UP001153069"/>
    </source>
</evidence>
<dbReference type="Gene3D" id="3.90.1410.10">
    <property type="entry name" value="set domain protein methyltransferase, domain 1"/>
    <property type="match status" value="1"/>
</dbReference>
<accession>A0A9N8H3H5</accession>
<dbReference type="PANTHER" id="PTHR13271">
    <property type="entry name" value="UNCHARACTERIZED PUTATIVE METHYLTRANSFERASE"/>
    <property type="match status" value="1"/>
</dbReference>
<dbReference type="InterPro" id="IPR050600">
    <property type="entry name" value="SETD3_SETD6_MTase"/>
</dbReference>
<dbReference type="GO" id="GO:0016279">
    <property type="term" value="F:protein-lysine N-methyltransferase activity"/>
    <property type="evidence" value="ECO:0007669"/>
    <property type="project" value="TreeGrafter"/>
</dbReference>
<dbReference type="SUPFAM" id="SSF82199">
    <property type="entry name" value="SET domain"/>
    <property type="match status" value="1"/>
</dbReference>
<feature type="region of interest" description="Disordered" evidence="1">
    <location>
        <begin position="496"/>
        <end position="522"/>
    </location>
</feature>
<gene>
    <name evidence="3" type="ORF">SEMRO_26_G017890.1</name>
</gene>
<evidence type="ECO:0000256" key="1">
    <source>
        <dbReference type="SAM" id="MobiDB-lite"/>
    </source>
</evidence>
<keyword evidence="4" id="KW-1185">Reference proteome</keyword>
<feature type="compositionally biased region" description="Acidic residues" evidence="1">
    <location>
        <begin position="499"/>
        <end position="511"/>
    </location>
</feature>
<dbReference type="CDD" id="cd10527">
    <property type="entry name" value="SET_LSMT"/>
    <property type="match status" value="1"/>
</dbReference>
<name>A0A9N8H3H5_9STRA</name>
<sequence>MTSTSTTTSGQGSDKENDSAVFDTLKDWIEKGGGTVHAGLFLGRQKQGSLAHGMRGIFTQTAIPKGELLLKVPSKLVLSGEKLPRKFKDRIASPWLRCLACIYSAQQGDREPYLASLPASYETLWQWHDDQVQYLEGTTLGETLKADRTDGSLEQRYEEYVKPYLRFLKIIGKKKEQDNPMQAFRQASMCISTRGFHMKPEEADIGKETYMGPFLLPLIDLLNHNPANKATTLQRDAGGFYMVAERDIDKGEEIVHSYGDTLTAAQVLQTFGFVPESMIRQATGELAVASASASTSTTITPAIFSKEELVAACMSVKNSSSPKQLQQAMKDNEIEGEVWDLPKDAEKRDMSLIPDQLLVVPSESSNNSFISDEMVTLCAIQMLPKDVYDEIFNEDEDPKLLGQEILEDYFLGKLALMAILTATKTKLATYTPLSNVPGITDKAKKEEDDDDKHILKELLQLETYSASALRALYGITIRLEEKATLHELQTEAVSLMAALDDEDGDDDDDDDRPAKKMKSASE</sequence>
<organism evidence="3 4">
    <name type="scientific">Seminavis robusta</name>
    <dbReference type="NCBI Taxonomy" id="568900"/>
    <lineage>
        <taxon>Eukaryota</taxon>
        <taxon>Sar</taxon>
        <taxon>Stramenopiles</taxon>
        <taxon>Ochrophyta</taxon>
        <taxon>Bacillariophyta</taxon>
        <taxon>Bacillariophyceae</taxon>
        <taxon>Bacillariophycidae</taxon>
        <taxon>Naviculales</taxon>
        <taxon>Naviculaceae</taxon>
        <taxon>Seminavis</taxon>
    </lineage>
</organism>
<evidence type="ECO:0000259" key="2">
    <source>
        <dbReference type="PROSITE" id="PS50280"/>
    </source>
</evidence>
<comment type="caution">
    <text evidence="3">The sequence shown here is derived from an EMBL/GenBank/DDBJ whole genome shotgun (WGS) entry which is preliminary data.</text>
</comment>
<evidence type="ECO:0000313" key="3">
    <source>
        <dbReference type="EMBL" id="CAB9497845.1"/>
    </source>
</evidence>
<dbReference type="InterPro" id="IPR046341">
    <property type="entry name" value="SET_dom_sf"/>
</dbReference>
<protein>
    <submittedName>
        <fullName evidence="3">Lysine N-methyltransferase setd3</fullName>
    </submittedName>
</protein>
<dbReference type="OrthoDB" id="47815at2759"/>
<dbReference type="InterPro" id="IPR001214">
    <property type="entry name" value="SET_dom"/>
</dbReference>
<dbReference type="PROSITE" id="PS50280">
    <property type="entry name" value="SET"/>
    <property type="match status" value="1"/>
</dbReference>
<proteinExistence type="predicted"/>
<dbReference type="EMBL" id="CAICTM010000026">
    <property type="protein sequence ID" value="CAB9497845.1"/>
    <property type="molecule type" value="Genomic_DNA"/>
</dbReference>
<dbReference type="Pfam" id="PF00856">
    <property type="entry name" value="SET"/>
    <property type="match status" value="1"/>
</dbReference>
<dbReference type="Proteomes" id="UP001153069">
    <property type="component" value="Unassembled WGS sequence"/>
</dbReference>
<dbReference type="AlphaFoldDB" id="A0A9N8H3H5"/>
<reference evidence="3" key="1">
    <citation type="submission" date="2020-06" db="EMBL/GenBank/DDBJ databases">
        <authorList>
            <consortium name="Plant Systems Biology data submission"/>
        </authorList>
    </citation>
    <scope>NUCLEOTIDE SEQUENCE</scope>
    <source>
        <strain evidence="3">D6</strain>
    </source>
</reference>
<feature type="domain" description="SET" evidence="2">
    <location>
        <begin position="38"/>
        <end position="259"/>
    </location>
</feature>